<evidence type="ECO:0000313" key="3">
    <source>
        <dbReference type="Proteomes" id="UP000179734"/>
    </source>
</evidence>
<protein>
    <recommendedName>
        <fullName evidence="1">PE-PPE domain-containing protein</fullName>
    </recommendedName>
</protein>
<feature type="domain" description="PE-PPE" evidence="1">
    <location>
        <begin position="84"/>
        <end position="312"/>
    </location>
</feature>
<gene>
    <name evidence="2" type="ORF">BKN37_02555</name>
</gene>
<accession>A0A1S1NT08</accession>
<dbReference type="AlphaFoldDB" id="A0A1S1NT08"/>
<dbReference type="Gene3D" id="3.40.50.1820">
    <property type="entry name" value="alpha/beta hydrolase"/>
    <property type="match status" value="1"/>
</dbReference>
<keyword evidence="3" id="KW-1185">Reference proteome</keyword>
<evidence type="ECO:0000313" key="2">
    <source>
        <dbReference type="EMBL" id="OHV06294.1"/>
    </source>
</evidence>
<dbReference type="SUPFAM" id="SSF53474">
    <property type="entry name" value="alpha/beta-Hydrolases"/>
    <property type="match status" value="1"/>
</dbReference>
<name>A0A1S1NT08_9MYCO</name>
<organism evidence="2 3">
    <name type="scientific">Mycobacterium talmoniae</name>
    <dbReference type="NCBI Taxonomy" id="1858794"/>
    <lineage>
        <taxon>Bacteria</taxon>
        <taxon>Bacillati</taxon>
        <taxon>Actinomycetota</taxon>
        <taxon>Actinomycetes</taxon>
        <taxon>Mycobacteriales</taxon>
        <taxon>Mycobacteriaceae</taxon>
        <taxon>Mycobacterium</taxon>
    </lineage>
</organism>
<comment type="caution">
    <text evidence="2">The sequence shown here is derived from an EMBL/GenBank/DDBJ whole genome shotgun (WGS) entry which is preliminary data.</text>
</comment>
<dbReference type="InterPro" id="IPR013228">
    <property type="entry name" value="PE-PPE_C"/>
</dbReference>
<dbReference type="Pfam" id="PF08237">
    <property type="entry name" value="PE-PPE"/>
    <property type="match status" value="1"/>
</dbReference>
<dbReference type="Proteomes" id="UP000179734">
    <property type="component" value="Unassembled WGS sequence"/>
</dbReference>
<reference evidence="2 3" key="1">
    <citation type="submission" date="2016-10" db="EMBL/GenBank/DDBJ databases">
        <title>Genome sequence of Mycobacterium talmonii.</title>
        <authorList>
            <person name="Greninger A.L."/>
            <person name="Elliott B."/>
            <person name="Vasireddy S."/>
            <person name="Vasireddy R."/>
        </authorList>
    </citation>
    <scope>NUCLEOTIDE SEQUENCE [LARGE SCALE GENOMIC DNA]</scope>
    <source>
        <strain evidence="3">NE-TNMC-100812</strain>
    </source>
</reference>
<dbReference type="RefSeq" id="WP_071020914.1">
    <property type="nucleotide sequence ID" value="NZ_MLQM01000006.1"/>
</dbReference>
<dbReference type="InterPro" id="IPR029058">
    <property type="entry name" value="AB_hydrolase_fold"/>
</dbReference>
<proteinExistence type="predicted"/>
<evidence type="ECO:0000259" key="1">
    <source>
        <dbReference type="Pfam" id="PF08237"/>
    </source>
</evidence>
<dbReference type="EMBL" id="MLQM01000006">
    <property type="protein sequence ID" value="OHV06294.1"/>
    <property type="molecule type" value="Genomic_DNA"/>
</dbReference>
<sequence>MLRRRLFSLVVAVLAVIGATVLSLTSAFESTVRTVRAEAALLADEVALIMGGSGQPIPGEQYVQDVTHLFLAPNGFGGYTADPPQGLFTPEGLYPLTGIKDLPLSTSVDRGVTILNDAITNHAGDDLVVFGYSQSAVISSLEMQNLAATDPNAPVSFVLIGDPMNPNGGLLERFAGLNLPSLGLNFYGATPTDTPFTTDIYTLEYDGYADFPRYPLNLLSDLNAFAGINYVHGTYPDLTPEQIAPESATNPGGAILLPGSADLPGGTGATNYWMIPTENLPLLDPVRSIPVIGKPIADLLQPDLTYLVNLGYGDPEYGWSTAPANVATPFGLFPSLSAFEKLPGLLASGTQQGIDAFVHDITGGLTGLSLPNLSDVVANPLSLLDAGSAGTAAVDAANPLGFLSSAVNALTNIAASGYAVLLPTADIINALVTSVPLYDVNLFVDALSSGDLLGALGDPIAADVGLATMAGGFEFLIAMDAVQSIVGDLTSLIPF</sequence>